<evidence type="ECO:0000313" key="3">
    <source>
        <dbReference type="Proteomes" id="UP001497623"/>
    </source>
</evidence>
<dbReference type="Proteomes" id="UP001497623">
    <property type="component" value="Unassembled WGS sequence"/>
</dbReference>
<keyword evidence="3" id="KW-1185">Reference proteome</keyword>
<name>A0AAV2QK16_MEGNR</name>
<feature type="signal peptide" evidence="1">
    <location>
        <begin position="1"/>
        <end position="18"/>
    </location>
</feature>
<dbReference type="AlphaFoldDB" id="A0AAV2QK16"/>
<proteinExistence type="predicted"/>
<gene>
    <name evidence="2" type="ORF">MNOR_LOCUS13712</name>
</gene>
<evidence type="ECO:0000256" key="1">
    <source>
        <dbReference type="SAM" id="SignalP"/>
    </source>
</evidence>
<feature type="chain" id="PRO_5043584601" evidence="1">
    <location>
        <begin position="19"/>
        <end position="357"/>
    </location>
</feature>
<evidence type="ECO:0000313" key="2">
    <source>
        <dbReference type="EMBL" id="CAL4089120.1"/>
    </source>
</evidence>
<feature type="non-terminal residue" evidence="2">
    <location>
        <position position="357"/>
    </location>
</feature>
<protein>
    <submittedName>
        <fullName evidence="2">Uncharacterized protein</fullName>
    </submittedName>
</protein>
<accession>A0AAV2QK16</accession>
<dbReference type="EMBL" id="CAXKWB010007961">
    <property type="protein sequence ID" value="CAL4089120.1"/>
    <property type="molecule type" value="Genomic_DNA"/>
</dbReference>
<comment type="caution">
    <text evidence="2">The sequence shown here is derived from an EMBL/GenBank/DDBJ whole genome shotgun (WGS) entry which is preliminary data.</text>
</comment>
<organism evidence="2 3">
    <name type="scientific">Meganyctiphanes norvegica</name>
    <name type="common">Northern krill</name>
    <name type="synonym">Thysanopoda norvegica</name>
    <dbReference type="NCBI Taxonomy" id="48144"/>
    <lineage>
        <taxon>Eukaryota</taxon>
        <taxon>Metazoa</taxon>
        <taxon>Ecdysozoa</taxon>
        <taxon>Arthropoda</taxon>
        <taxon>Crustacea</taxon>
        <taxon>Multicrustacea</taxon>
        <taxon>Malacostraca</taxon>
        <taxon>Eumalacostraca</taxon>
        <taxon>Eucarida</taxon>
        <taxon>Euphausiacea</taxon>
        <taxon>Euphausiidae</taxon>
        <taxon>Meganyctiphanes</taxon>
    </lineage>
</organism>
<sequence>MRLSDVICILLFTYGVSSQRATVRSSSSRHSKIIPQDGVEDNSLSSHLLDLLPEFSTAIDDLASKPGNLQPLEMIFTLFPIIHKAMEAQVNGTNQPLSDEDEANMAMTITVIELSVKSMGELMSPKHSSDVGNVITSLLDMSGPIVEANAKREGRPMKKVEKEFLYYFENGFKFFIESMNDFTKEITPENMVKASSKVSSYVLGARAKAEGRQISYEEKEAIKHAEDQIITTIDIMRGFYGNPGIKDLTDTFMQLMNFIMNSKARSELPRRWALTWQEKQMINRTDTALRNLASLISDIHASSTTSEEMADFGQSTVTLWEAQVEKEERELAPEEIRYLQFTNRIINLPKSIYKAVV</sequence>
<keyword evidence="1" id="KW-0732">Signal</keyword>
<reference evidence="2 3" key="1">
    <citation type="submission" date="2024-05" db="EMBL/GenBank/DDBJ databases">
        <authorList>
            <person name="Wallberg A."/>
        </authorList>
    </citation>
    <scope>NUCLEOTIDE SEQUENCE [LARGE SCALE GENOMIC DNA]</scope>
</reference>